<protein>
    <submittedName>
        <fullName evidence="1">Uncharacterized protein</fullName>
    </submittedName>
</protein>
<gene>
    <name evidence="1" type="ORF">ILEXP_LOCUS13993</name>
</gene>
<dbReference type="AlphaFoldDB" id="A0ABC8RME5"/>
<comment type="caution">
    <text evidence="1">The sequence shown here is derived from an EMBL/GenBank/DDBJ whole genome shotgun (WGS) entry which is preliminary data.</text>
</comment>
<name>A0ABC8RME5_9AQUA</name>
<accession>A0ABC8RME5</accession>
<dbReference type="Proteomes" id="UP001642360">
    <property type="component" value="Unassembled WGS sequence"/>
</dbReference>
<organism evidence="1 2">
    <name type="scientific">Ilex paraguariensis</name>
    <name type="common">yerba mate</name>
    <dbReference type="NCBI Taxonomy" id="185542"/>
    <lineage>
        <taxon>Eukaryota</taxon>
        <taxon>Viridiplantae</taxon>
        <taxon>Streptophyta</taxon>
        <taxon>Embryophyta</taxon>
        <taxon>Tracheophyta</taxon>
        <taxon>Spermatophyta</taxon>
        <taxon>Magnoliopsida</taxon>
        <taxon>eudicotyledons</taxon>
        <taxon>Gunneridae</taxon>
        <taxon>Pentapetalae</taxon>
        <taxon>asterids</taxon>
        <taxon>campanulids</taxon>
        <taxon>Aquifoliales</taxon>
        <taxon>Aquifoliaceae</taxon>
        <taxon>Ilex</taxon>
    </lineage>
</organism>
<sequence>MSRITKNSLSGSANGKIHRPESLVVVAAAAVAVVCDACDFVLAEVGVSCGWYFPDGSHRKRR</sequence>
<proteinExistence type="predicted"/>
<evidence type="ECO:0000313" key="2">
    <source>
        <dbReference type="Proteomes" id="UP001642360"/>
    </source>
</evidence>
<reference evidence="1 2" key="1">
    <citation type="submission" date="2024-02" db="EMBL/GenBank/DDBJ databases">
        <authorList>
            <person name="Vignale AGUSTIN F."/>
            <person name="Sosa J E."/>
            <person name="Modenutti C."/>
        </authorList>
    </citation>
    <scope>NUCLEOTIDE SEQUENCE [LARGE SCALE GENOMIC DNA]</scope>
</reference>
<keyword evidence="2" id="KW-1185">Reference proteome</keyword>
<evidence type="ECO:0000313" key="1">
    <source>
        <dbReference type="EMBL" id="CAK9146163.1"/>
    </source>
</evidence>
<dbReference type="EMBL" id="CAUOFW020001539">
    <property type="protein sequence ID" value="CAK9146163.1"/>
    <property type="molecule type" value="Genomic_DNA"/>
</dbReference>